<evidence type="ECO:0000313" key="3">
    <source>
        <dbReference type="Proteomes" id="UP001155057"/>
    </source>
</evidence>
<dbReference type="RefSeq" id="WP_259124431.1">
    <property type="nucleotide sequence ID" value="NZ_JANUAE010000015.1"/>
</dbReference>
<sequence length="249" mass="27631">MSRSKGSDGLEDGPSDISPSDIKTEDLDDFSEEDLQKIPRTERHLNRLRVKELRIIARDECGPGTWISHASKDQLVKGAIAGRQPRDTHKEDRGSEDTGSSWPRSDSGPQATSSAYAGDMGESLMDLLLELNVQAQDSLADAGDTDEEEAKEKVKEAIYEDFSERLGGSLVDTVLSVTNQVIERKVKVVEERLARVEEELGIDTGGDVSFSKEEVQSLFRQQIKESDEAEEEARRRVDDQADNQNAEAH</sequence>
<feature type="region of interest" description="Disordered" evidence="1">
    <location>
        <begin position="1"/>
        <end position="43"/>
    </location>
</feature>
<feature type="compositionally biased region" description="Basic and acidic residues" evidence="1">
    <location>
        <begin position="223"/>
        <end position="239"/>
    </location>
</feature>
<feature type="compositionally biased region" description="Basic and acidic residues" evidence="1">
    <location>
        <begin position="84"/>
        <end position="96"/>
    </location>
</feature>
<evidence type="ECO:0000313" key="2">
    <source>
        <dbReference type="EMBL" id="MCS3711588.1"/>
    </source>
</evidence>
<reference evidence="2" key="1">
    <citation type="submission" date="2022-08" db="EMBL/GenBank/DDBJ databases">
        <title>Genomic Encyclopedia of Type Strains, Phase V (KMG-V): Genome sequencing to study the core and pangenomes of soil and plant-associated prokaryotes.</title>
        <authorList>
            <person name="Whitman W."/>
        </authorList>
    </citation>
    <scope>NUCLEOTIDE SEQUENCE</scope>
    <source>
        <strain evidence="2">SP3049</strain>
    </source>
</reference>
<feature type="compositionally biased region" description="Basic and acidic residues" evidence="1">
    <location>
        <begin position="34"/>
        <end position="43"/>
    </location>
</feature>
<dbReference type="AlphaFoldDB" id="A0A9X2QFL0"/>
<accession>A0A9X2QFL0</accession>
<feature type="region of interest" description="Disordered" evidence="1">
    <location>
        <begin position="223"/>
        <end position="249"/>
    </location>
</feature>
<gene>
    <name evidence="2" type="ORF">GGP61_003221</name>
</gene>
<evidence type="ECO:0000256" key="1">
    <source>
        <dbReference type="SAM" id="MobiDB-lite"/>
    </source>
</evidence>
<protein>
    <submittedName>
        <fullName evidence="2">Uncharacterized protein</fullName>
    </submittedName>
</protein>
<feature type="region of interest" description="Disordered" evidence="1">
    <location>
        <begin position="62"/>
        <end position="119"/>
    </location>
</feature>
<dbReference type="Proteomes" id="UP001155057">
    <property type="component" value="Unassembled WGS sequence"/>
</dbReference>
<organism evidence="2 3">
    <name type="scientific">Salinibacter ruber</name>
    <dbReference type="NCBI Taxonomy" id="146919"/>
    <lineage>
        <taxon>Bacteria</taxon>
        <taxon>Pseudomonadati</taxon>
        <taxon>Rhodothermota</taxon>
        <taxon>Rhodothermia</taxon>
        <taxon>Rhodothermales</taxon>
        <taxon>Salinibacteraceae</taxon>
        <taxon>Salinibacter</taxon>
    </lineage>
</organism>
<comment type="caution">
    <text evidence="2">The sequence shown here is derived from an EMBL/GenBank/DDBJ whole genome shotgun (WGS) entry which is preliminary data.</text>
</comment>
<name>A0A9X2QFL0_9BACT</name>
<dbReference type="EMBL" id="JANUAE010000015">
    <property type="protein sequence ID" value="MCS3711588.1"/>
    <property type="molecule type" value="Genomic_DNA"/>
</dbReference>
<proteinExistence type="predicted"/>
<feature type="compositionally biased region" description="Polar residues" evidence="1">
    <location>
        <begin position="97"/>
        <end position="115"/>
    </location>
</feature>